<keyword evidence="2" id="KW-1185">Reference proteome</keyword>
<comment type="caution">
    <text evidence="1">The sequence shown here is derived from an EMBL/GenBank/DDBJ whole genome shotgun (WGS) entry which is preliminary data.</text>
</comment>
<dbReference type="Proteomes" id="UP001163321">
    <property type="component" value="Chromosome 1"/>
</dbReference>
<gene>
    <name evidence="1" type="ORF">PsorP6_000726</name>
</gene>
<accession>A0ACC0WYN2</accession>
<proteinExistence type="predicted"/>
<reference evidence="1 2" key="1">
    <citation type="journal article" date="2022" name="bioRxiv">
        <title>The genome of the oomycete Peronosclerospora sorghi, a cosmopolitan pathogen of maize and sorghum, is inflated with dispersed pseudogenes.</title>
        <authorList>
            <person name="Fletcher K."/>
            <person name="Martin F."/>
            <person name="Isakeit T."/>
            <person name="Cavanaugh K."/>
            <person name="Magill C."/>
            <person name="Michelmore R."/>
        </authorList>
    </citation>
    <scope>NUCLEOTIDE SEQUENCE [LARGE SCALE GENOMIC DNA]</scope>
    <source>
        <strain evidence="1">P6</strain>
    </source>
</reference>
<protein>
    <submittedName>
        <fullName evidence="1">Uncharacterized protein</fullName>
    </submittedName>
</protein>
<evidence type="ECO:0000313" key="2">
    <source>
        <dbReference type="Proteomes" id="UP001163321"/>
    </source>
</evidence>
<evidence type="ECO:0000313" key="1">
    <source>
        <dbReference type="EMBL" id="KAI9923179.1"/>
    </source>
</evidence>
<sequence length="180" mass="20326">MHAVSSTYRSEISEDFHQRKYNMNKRVSANQKHGRDVSFMNPTFSSTGYCETGEYYAVADLTETQRLLLGKFIDFGLLYRKLSNSDRFYTTSLAVNLIFGGSMGQKRSHVRLTSSFASAAVKQTARLSSTRHESGWTLRQCACQPKTSGISKAPGTESARTEEEDRDSRNMSTQTIYFPK</sequence>
<dbReference type="EMBL" id="CM047580">
    <property type="protein sequence ID" value="KAI9923179.1"/>
    <property type="molecule type" value="Genomic_DNA"/>
</dbReference>
<name>A0ACC0WYN2_9STRA</name>
<organism evidence="1 2">
    <name type="scientific">Peronosclerospora sorghi</name>
    <dbReference type="NCBI Taxonomy" id="230839"/>
    <lineage>
        <taxon>Eukaryota</taxon>
        <taxon>Sar</taxon>
        <taxon>Stramenopiles</taxon>
        <taxon>Oomycota</taxon>
        <taxon>Peronosporomycetes</taxon>
        <taxon>Peronosporales</taxon>
        <taxon>Peronosporaceae</taxon>
        <taxon>Peronosclerospora</taxon>
    </lineage>
</organism>